<comment type="caution">
    <text evidence="1">The sequence shown here is derived from an EMBL/GenBank/DDBJ whole genome shotgun (WGS) entry which is preliminary data.</text>
</comment>
<dbReference type="AlphaFoldDB" id="A0A4R3M7F0"/>
<name>A0A4R3M7F0_9HYPH</name>
<accession>A0A4R3M7F0</accession>
<keyword evidence="2" id="KW-1185">Reference proteome</keyword>
<sequence length="103" mass="10746">MTSPLQQKLKITGPTAITANRLSDGVVVWLTPSHGWSTDIADAAIATTSDVAMTLLSVANGDEIHAVGAYPARVVVVNGRAAPVNLRERIRVGGPTIAFEARA</sequence>
<dbReference type="EMBL" id="SMAI01000001">
    <property type="protein sequence ID" value="TCT08199.1"/>
    <property type="molecule type" value="Genomic_DNA"/>
</dbReference>
<dbReference type="RefSeq" id="WP_132029835.1">
    <property type="nucleotide sequence ID" value="NZ_SMAI01000001.1"/>
</dbReference>
<reference evidence="1 2" key="1">
    <citation type="submission" date="2019-03" db="EMBL/GenBank/DDBJ databases">
        <title>Genomic Encyclopedia of Type Strains, Phase IV (KMG-IV): sequencing the most valuable type-strain genomes for metagenomic binning, comparative biology and taxonomic classification.</title>
        <authorList>
            <person name="Goeker M."/>
        </authorList>
    </citation>
    <scope>NUCLEOTIDE SEQUENCE [LARGE SCALE GENOMIC DNA]</scope>
    <source>
        <strain evidence="1 2">DSM 9035</strain>
    </source>
</reference>
<dbReference type="Pfam" id="PF11011">
    <property type="entry name" value="DUF2849"/>
    <property type="match status" value="1"/>
</dbReference>
<dbReference type="InterPro" id="IPR021270">
    <property type="entry name" value="DUF2849"/>
</dbReference>
<gene>
    <name evidence="1" type="ORF">EDC64_101721</name>
</gene>
<dbReference type="OrthoDB" id="9815695at2"/>
<proteinExistence type="predicted"/>
<organism evidence="1 2">
    <name type="scientific">Aquabacter spiritensis</name>
    <dbReference type="NCBI Taxonomy" id="933073"/>
    <lineage>
        <taxon>Bacteria</taxon>
        <taxon>Pseudomonadati</taxon>
        <taxon>Pseudomonadota</taxon>
        <taxon>Alphaproteobacteria</taxon>
        <taxon>Hyphomicrobiales</taxon>
        <taxon>Xanthobacteraceae</taxon>
        <taxon>Aquabacter</taxon>
    </lineage>
</organism>
<evidence type="ECO:0000313" key="2">
    <source>
        <dbReference type="Proteomes" id="UP000294664"/>
    </source>
</evidence>
<protein>
    <submittedName>
        <fullName evidence="1">Uncharacterized protein DUF2849</fullName>
    </submittedName>
</protein>
<dbReference type="Proteomes" id="UP000294664">
    <property type="component" value="Unassembled WGS sequence"/>
</dbReference>
<evidence type="ECO:0000313" key="1">
    <source>
        <dbReference type="EMBL" id="TCT08199.1"/>
    </source>
</evidence>